<protein>
    <submittedName>
        <fullName evidence="2">Cobalamin adenosyltransferase</fullName>
    </submittedName>
</protein>
<dbReference type="RefSeq" id="WP_096299794.1">
    <property type="nucleotide sequence ID" value="NZ_CP023406.1"/>
</dbReference>
<dbReference type="EMBL" id="CP023406">
    <property type="protein sequence ID" value="ATD68441.1"/>
    <property type="molecule type" value="Genomic_DNA"/>
</dbReference>
<dbReference type="InterPro" id="IPR029058">
    <property type="entry name" value="AB_hydrolase_fold"/>
</dbReference>
<dbReference type="PANTHER" id="PTHR37946">
    <property type="entry name" value="SLL1969 PROTEIN"/>
    <property type="match status" value="1"/>
</dbReference>
<organism evidence="2 3">
    <name type="scientific">Luteimonas chenhongjianii</name>
    <dbReference type="NCBI Taxonomy" id="2006110"/>
    <lineage>
        <taxon>Bacteria</taxon>
        <taxon>Pseudomonadati</taxon>
        <taxon>Pseudomonadota</taxon>
        <taxon>Gammaproteobacteria</taxon>
        <taxon>Lysobacterales</taxon>
        <taxon>Lysobacteraceae</taxon>
        <taxon>Luteimonas</taxon>
    </lineage>
</organism>
<dbReference type="InterPro" id="IPR000073">
    <property type="entry name" value="AB_hydrolase_1"/>
</dbReference>
<dbReference type="Pfam" id="PF12697">
    <property type="entry name" value="Abhydrolase_6"/>
    <property type="match status" value="1"/>
</dbReference>
<dbReference type="OrthoDB" id="556502at2"/>
<dbReference type="Proteomes" id="UP000218968">
    <property type="component" value="Chromosome"/>
</dbReference>
<name>A0A290XH93_9GAMM</name>
<evidence type="ECO:0000259" key="1">
    <source>
        <dbReference type="Pfam" id="PF12697"/>
    </source>
</evidence>
<accession>A0A290XH93</accession>
<dbReference type="Gene3D" id="3.40.50.1820">
    <property type="entry name" value="alpha/beta hydrolase"/>
    <property type="match status" value="1"/>
</dbReference>
<feature type="domain" description="AB hydrolase-1" evidence="1">
    <location>
        <begin position="8"/>
        <end position="143"/>
    </location>
</feature>
<keyword evidence="3" id="KW-1185">Reference proteome</keyword>
<dbReference type="PANTHER" id="PTHR37946:SF1">
    <property type="entry name" value="SLL1969 PROTEIN"/>
    <property type="match status" value="1"/>
</dbReference>
<evidence type="ECO:0000313" key="3">
    <source>
        <dbReference type="Proteomes" id="UP000218968"/>
    </source>
</evidence>
<dbReference type="KEGG" id="lum:CNR27_14210"/>
<dbReference type="GO" id="GO:0016740">
    <property type="term" value="F:transferase activity"/>
    <property type="evidence" value="ECO:0007669"/>
    <property type="project" value="UniProtKB-KW"/>
</dbReference>
<dbReference type="SUPFAM" id="SSF53474">
    <property type="entry name" value="alpha/beta-Hydrolases"/>
    <property type="match status" value="1"/>
</dbReference>
<dbReference type="AlphaFoldDB" id="A0A290XH93"/>
<gene>
    <name evidence="2" type="ORF">CNR27_14210</name>
</gene>
<evidence type="ECO:0000313" key="2">
    <source>
        <dbReference type="EMBL" id="ATD68441.1"/>
    </source>
</evidence>
<keyword evidence="2" id="KW-0808">Transferase</keyword>
<reference evidence="3" key="1">
    <citation type="submission" date="2017-09" db="EMBL/GenBank/DDBJ databases">
        <title>Luteimonas liuhanmingii sp.nov., isolated from the intestinal contents of Tibetan Plateau Pika in Yushu, Qinghai Province, China.</title>
        <authorList>
            <person name="Gui Z."/>
        </authorList>
    </citation>
    <scope>NUCLEOTIDE SEQUENCE [LARGE SCALE GENOMIC DNA]</scope>
    <source>
        <strain evidence="3">100111</strain>
    </source>
</reference>
<sequence length="208" mass="21779">MRAGPDRVLLLHGLWMVGLTMQRYARGLARAGFQPEILGYPSIAGGPDAAVERLTRALGRGPAHVVGHSLGGLSALQAVCATPSLPIGRIVCVGSPVGGSRAAQAMARVPLSRFYFGRSAEILHAGCARWPAGVEVGMVAGSEPRGLGALLARFEDAHDGTVSVEETRAPQLSDHIVVPASHSGLLLSADAIRQTATFLREGHFEHAR</sequence>
<proteinExistence type="predicted"/>